<feature type="non-terminal residue" evidence="3">
    <location>
        <position position="497"/>
    </location>
</feature>
<feature type="domain" description="DUF7779" evidence="2">
    <location>
        <begin position="173"/>
        <end position="273"/>
    </location>
</feature>
<name>A0A9P8G2N6_AURME</name>
<reference evidence="3" key="2">
    <citation type="submission" date="2021-08" db="EMBL/GenBank/DDBJ databases">
        <authorList>
            <person name="Gostincar C."/>
            <person name="Sun X."/>
            <person name="Song Z."/>
            <person name="Gunde-Cimerman N."/>
        </authorList>
    </citation>
    <scope>NUCLEOTIDE SEQUENCE</scope>
    <source>
        <strain evidence="3">EXF-9298</strain>
    </source>
</reference>
<organism evidence="3 4">
    <name type="scientific">Aureobasidium melanogenum</name>
    <name type="common">Aureobasidium pullulans var. melanogenum</name>
    <dbReference type="NCBI Taxonomy" id="46634"/>
    <lineage>
        <taxon>Eukaryota</taxon>
        <taxon>Fungi</taxon>
        <taxon>Dikarya</taxon>
        <taxon>Ascomycota</taxon>
        <taxon>Pezizomycotina</taxon>
        <taxon>Dothideomycetes</taxon>
        <taxon>Dothideomycetidae</taxon>
        <taxon>Dothideales</taxon>
        <taxon>Saccotheciaceae</taxon>
        <taxon>Aureobasidium</taxon>
    </lineage>
</organism>
<dbReference type="Gene3D" id="1.25.40.10">
    <property type="entry name" value="Tetratricopeptide repeat domain"/>
    <property type="match status" value="2"/>
</dbReference>
<dbReference type="AlphaFoldDB" id="A0A9P8G2N6"/>
<comment type="caution">
    <text evidence="3">The sequence shown here is derived from an EMBL/GenBank/DDBJ whole genome shotgun (WGS) entry which is preliminary data.</text>
</comment>
<protein>
    <recommendedName>
        <fullName evidence="2">DUF7779 domain-containing protein</fullName>
    </recommendedName>
</protein>
<dbReference type="PANTHER" id="PTHR46082">
    <property type="entry name" value="ATP/GTP-BINDING PROTEIN-RELATED"/>
    <property type="match status" value="1"/>
</dbReference>
<dbReference type="InterPro" id="IPR011990">
    <property type="entry name" value="TPR-like_helical_dom_sf"/>
</dbReference>
<proteinExistence type="predicted"/>
<evidence type="ECO:0000313" key="4">
    <source>
        <dbReference type="Proteomes" id="UP000729357"/>
    </source>
</evidence>
<sequence>MAGRDDPKADIIQLFQGWLQNSRNGRWLLVLDNADEASYLLQPREEMLDKMNESGAYAGEKRLYEHIPIFEPMVEELALRLIEKKLGPQADDTTTKQLVAALEYMPLAISQAAAYINQRGARSSVQQYLEEFERSERSRMRLLTVNSREHRRDREATNSITMTWQISFEHIRQYRESAADLLSLMSFYDNEGIPETLLHVHQQLSTGTKCETEQTRQDDVDGAHSGSESLTDESFEEDIITLRDYSFVFDTLNGKVFKMHRLVQLATRGWLKSHKQDVYCMLNLATIYSNQGRWEEAEELQVSVLESHKRVVGEEHPHTLTSMAHLASTYSHQGRWEETEELQVSVLESNKRVVGEEHPNTLSSMANLASTYKQEGQLKMAEGLKVSVLEARKRVLGEEHPSTLNSMANLAATYSDQGRWKEAEELKLSVLEARRRLLGEEHPDTLNSMANLALTYKSQRRVVMASALLRRAINAALQSYGPNYHEISGWQAALDNI</sequence>
<dbReference type="OrthoDB" id="5986190at2759"/>
<reference evidence="3" key="1">
    <citation type="journal article" date="2021" name="J Fungi (Basel)">
        <title>Virulence traits and population genomics of the black yeast Aureobasidium melanogenum.</title>
        <authorList>
            <person name="Cernosa A."/>
            <person name="Sun X."/>
            <person name="Gostincar C."/>
            <person name="Fang C."/>
            <person name="Gunde-Cimerman N."/>
            <person name="Song Z."/>
        </authorList>
    </citation>
    <scope>NUCLEOTIDE SEQUENCE</scope>
    <source>
        <strain evidence="3">EXF-9298</strain>
    </source>
</reference>
<feature type="region of interest" description="Disordered" evidence="1">
    <location>
        <begin position="208"/>
        <end position="232"/>
    </location>
</feature>
<evidence type="ECO:0000256" key="1">
    <source>
        <dbReference type="SAM" id="MobiDB-lite"/>
    </source>
</evidence>
<keyword evidence="4" id="KW-1185">Reference proteome</keyword>
<evidence type="ECO:0000259" key="2">
    <source>
        <dbReference type="Pfam" id="PF25000"/>
    </source>
</evidence>
<dbReference type="InterPro" id="IPR053137">
    <property type="entry name" value="NLR-like"/>
</dbReference>
<dbReference type="PANTHER" id="PTHR46082:SF6">
    <property type="entry name" value="AAA+ ATPASE DOMAIN-CONTAINING PROTEIN-RELATED"/>
    <property type="match status" value="1"/>
</dbReference>
<gene>
    <name evidence="3" type="ORF">KCU98_g1904</name>
</gene>
<feature type="compositionally biased region" description="Basic and acidic residues" evidence="1">
    <location>
        <begin position="210"/>
        <end position="222"/>
    </location>
</feature>
<evidence type="ECO:0000313" key="3">
    <source>
        <dbReference type="EMBL" id="KAG9989418.1"/>
    </source>
</evidence>
<dbReference type="Pfam" id="PF13374">
    <property type="entry name" value="TPR_10"/>
    <property type="match status" value="1"/>
</dbReference>
<dbReference type="SUPFAM" id="SSF48452">
    <property type="entry name" value="TPR-like"/>
    <property type="match status" value="2"/>
</dbReference>
<accession>A0A9P8G2N6</accession>
<dbReference type="Proteomes" id="UP000729357">
    <property type="component" value="Unassembled WGS sequence"/>
</dbReference>
<dbReference type="InterPro" id="IPR056681">
    <property type="entry name" value="DUF7779"/>
</dbReference>
<dbReference type="Pfam" id="PF13424">
    <property type="entry name" value="TPR_12"/>
    <property type="match status" value="2"/>
</dbReference>
<dbReference type="EMBL" id="JAHFXS010000084">
    <property type="protein sequence ID" value="KAG9989418.1"/>
    <property type="molecule type" value="Genomic_DNA"/>
</dbReference>
<dbReference type="Pfam" id="PF25000">
    <property type="entry name" value="DUF7779"/>
    <property type="match status" value="1"/>
</dbReference>